<evidence type="ECO:0000259" key="2">
    <source>
        <dbReference type="Pfam" id="PF07811"/>
    </source>
</evidence>
<keyword evidence="1" id="KW-1133">Transmembrane helix</keyword>
<evidence type="ECO:0000256" key="1">
    <source>
        <dbReference type="SAM" id="Phobius"/>
    </source>
</evidence>
<dbReference type="EMBL" id="WWCT01000002">
    <property type="protein sequence ID" value="MYN25468.1"/>
    <property type="molecule type" value="Genomic_DNA"/>
</dbReference>
<keyword evidence="4" id="KW-1185">Reference proteome</keyword>
<accession>A0ABW9VV30</accession>
<sequence>MKPARRQRGAVALELALTLGFLFPVVAMLLFYGRVLYNYEVAQKATHDAVRYMASASILNMQNSDLAGYEVAVTKAIAQQELSVLNPYKMAMSVTCDGLECGGLSVPSTVTVGVQIKVHNDLIDYAPEVADQTIVATQSMRYVGN</sequence>
<dbReference type="InterPro" id="IPR012495">
    <property type="entry name" value="TadE-like_dom"/>
</dbReference>
<feature type="domain" description="TadE-like" evidence="2">
    <location>
        <begin position="9"/>
        <end position="51"/>
    </location>
</feature>
<dbReference type="RefSeq" id="WP_161053587.1">
    <property type="nucleotide sequence ID" value="NZ_WWCT01000002.1"/>
</dbReference>
<gene>
    <name evidence="3" type="ORF">GTP69_03525</name>
</gene>
<dbReference type="Pfam" id="PF07811">
    <property type="entry name" value="TadE"/>
    <property type="match status" value="1"/>
</dbReference>
<keyword evidence="1" id="KW-0472">Membrane</keyword>
<keyword evidence="1" id="KW-0812">Transmembrane</keyword>
<organism evidence="3 4">
    <name type="scientific">Duganella levis</name>
    <dbReference type="NCBI Taxonomy" id="2692169"/>
    <lineage>
        <taxon>Bacteria</taxon>
        <taxon>Pseudomonadati</taxon>
        <taxon>Pseudomonadota</taxon>
        <taxon>Betaproteobacteria</taxon>
        <taxon>Burkholderiales</taxon>
        <taxon>Oxalobacteraceae</taxon>
        <taxon>Telluria group</taxon>
        <taxon>Duganella</taxon>
    </lineage>
</organism>
<protein>
    <recommendedName>
        <fullName evidence="2">TadE-like domain-containing protein</fullName>
    </recommendedName>
</protein>
<name>A0ABW9VV30_9BURK</name>
<dbReference type="Proteomes" id="UP000642144">
    <property type="component" value="Unassembled WGS sequence"/>
</dbReference>
<reference evidence="3 4" key="1">
    <citation type="submission" date="2019-12" db="EMBL/GenBank/DDBJ databases">
        <title>Novel species isolated from a subtropical stream in China.</title>
        <authorList>
            <person name="Lu H."/>
        </authorList>
    </citation>
    <scope>NUCLEOTIDE SEQUENCE [LARGE SCALE GENOMIC DNA]</scope>
    <source>
        <strain evidence="3 4">CY42W</strain>
    </source>
</reference>
<feature type="transmembrane region" description="Helical" evidence="1">
    <location>
        <begin position="12"/>
        <end position="33"/>
    </location>
</feature>
<comment type="caution">
    <text evidence="3">The sequence shown here is derived from an EMBL/GenBank/DDBJ whole genome shotgun (WGS) entry which is preliminary data.</text>
</comment>
<evidence type="ECO:0000313" key="3">
    <source>
        <dbReference type="EMBL" id="MYN25468.1"/>
    </source>
</evidence>
<proteinExistence type="predicted"/>
<evidence type="ECO:0000313" key="4">
    <source>
        <dbReference type="Proteomes" id="UP000642144"/>
    </source>
</evidence>